<keyword evidence="4 7" id="KW-0255">Endonuclease</keyword>
<keyword evidence="8" id="KW-0482">Metalloprotease</keyword>
<comment type="subcellular location">
    <subcellularLocation>
        <location evidence="7">Cytoplasm</location>
    </subcellularLocation>
</comment>
<keyword evidence="7" id="KW-0690">Ribosome biogenesis</keyword>
<keyword evidence="7" id="KW-0698">rRNA processing</keyword>
<dbReference type="Gene3D" id="3.40.390.30">
    <property type="entry name" value="Metalloproteases ('zincins'), catalytic domain"/>
    <property type="match status" value="1"/>
</dbReference>
<proteinExistence type="inferred from homology"/>
<evidence type="ECO:0000256" key="6">
    <source>
        <dbReference type="ARBA" id="ARBA00022833"/>
    </source>
</evidence>
<dbReference type="KEGG" id="doa:AXF15_09595"/>
<evidence type="ECO:0000256" key="4">
    <source>
        <dbReference type="ARBA" id="ARBA00022759"/>
    </source>
</evidence>
<keyword evidence="6 7" id="KW-0862">Zinc</keyword>
<comment type="cofactor">
    <cofactor evidence="7">
        <name>Zn(2+)</name>
        <dbReference type="ChEBI" id="CHEBI:29105"/>
    </cofactor>
    <text evidence="7">Binds 1 zinc ion.</text>
</comment>
<keyword evidence="7" id="KW-0963">Cytoplasm</keyword>
<dbReference type="RefSeq" id="WP_066606592.1">
    <property type="nucleotide sequence ID" value="NZ_CP014230.1"/>
</dbReference>
<keyword evidence="8" id="KW-0645">Protease</keyword>
<dbReference type="HAMAP" id="MF_00009">
    <property type="entry name" value="Endoribonucl_YbeY"/>
    <property type="match status" value="1"/>
</dbReference>
<dbReference type="GO" id="GO:0006364">
    <property type="term" value="P:rRNA processing"/>
    <property type="evidence" value="ECO:0007669"/>
    <property type="project" value="UniProtKB-UniRule"/>
</dbReference>
<reference evidence="9" key="1">
    <citation type="submission" date="2016-02" db="EMBL/GenBank/DDBJ databases">
        <authorList>
            <person name="Holder M.E."/>
            <person name="Ajami N.J."/>
            <person name="Petrosino J.F."/>
        </authorList>
    </citation>
    <scope>NUCLEOTIDE SEQUENCE [LARGE SCALE GENOMIC DNA]</scope>
    <source>
        <strain evidence="9">DSM 12838</strain>
    </source>
</reference>
<dbReference type="Pfam" id="PF02130">
    <property type="entry name" value="YbeY"/>
    <property type="match status" value="1"/>
</dbReference>
<feature type="binding site" evidence="7">
    <location>
        <position position="107"/>
    </location>
    <ligand>
        <name>Zn(2+)</name>
        <dbReference type="ChEBI" id="CHEBI:29105"/>
        <note>catalytic</note>
    </ligand>
</feature>
<dbReference type="SUPFAM" id="SSF55486">
    <property type="entry name" value="Metalloproteases ('zincins'), catalytic domain"/>
    <property type="match status" value="1"/>
</dbReference>
<accession>A0A0X8JR60</accession>
<evidence type="ECO:0000256" key="3">
    <source>
        <dbReference type="ARBA" id="ARBA00022723"/>
    </source>
</evidence>
<keyword evidence="9" id="KW-1185">Reference proteome</keyword>
<dbReference type="EMBL" id="CP014230">
    <property type="protein sequence ID" value="AMD93326.1"/>
    <property type="molecule type" value="Genomic_DNA"/>
</dbReference>
<feature type="binding site" evidence="7">
    <location>
        <position position="111"/>
    </location>
    <ligand>
        <name>Zn(2+)</name>
        <dbReference type="ChEBI" id="CHEBI:29105"/>
        <note>catalytic</note>
    </ligand>
</feature>
<dbReference type="GO" id="GO:0004222">
    <property type="term" value="F:metalloendopeptidase activity"/>
    <property type="evidence" value="ECO:0007669"/>
    <property type="project" value="InterPro"/>
</dbReference>
<dbReference type="PROSITE" id="PS01306">
    <property type="entry name" value="UPF0054"/>
    <property type="match status" value="1"/>
</dbReference>
<dbReference type="AlphaFoldDB" id="A0A0X8JR60"/>
<dbReference type="OrthoDB" id="9807740at2"/>
<dbReference type="InterPro" id="IPR023091">
    <property type="entry name" value="MetalPrtase_cat_dom_sf_prd"/>
</dbReference>
<comment type="function">
    <text evidence="7">Single strand-specific metallo-endoribonuclease involved in late-stage 70S ribosome quality control and in maturation of the 3' terminus of the 16S rRNA.</text>
</comment>
<name>A0A0X8JR60_9BACT</name>
<dbReference type="PANTHER" id="PTHR46986">
    <property type="entry name" value="ENDORIBONUCLEASE YBEY, CHLOROPLASTIC"/>
    <property type="match status" value="1"/>
</dbReference>
<dbReference type="GO" id="GO:0005737">
    <property type="term" value="C:cytoplasm"/>
    <property type="evidence" value="ECO:0007669"/>
    <property type="project" value="UniProtKB-SubCell"/>
</dbReference>
<dbReference type="PANTHER" id="PTHR46986:SF1">
    <property type="entry name" value="ENDORIBONUCLEASE YBEY, CHLOROPLASTIC"/>
    <property type="match status" value="1"/>
</dbReference>
<dbReference type="GO" id="GO:0006508">
    <property type="term" value="P:proteolysis"/>
    <property type="evidence" value="ECO:0007669"/>
    <property type="project" value="UniProtKB-KW"/>
</dbReference>
<organism evidence="8 9">
    <name type="scientific">Desulfomicrobium orale DSM 12838</name>
    <dbReference type="NCBI Taxonomy" id="888061"/>
    <lineage>
        <taxon>Bacteria</taxon>
        <taxon>Pseudomonadati</taxon>
        <taxon>Thermodesulfobacteriota</taxon>
        <taxon>Desulfovibrionia</taxon>
        <taxon>Desulfovibrionales</taxon>
        <taxon>Desulfomicrobiaceae</taxon>
        <taxon>Desulfomicrobium</taxon>
    </lineage>
</organism>
<dbReference type="InterPro" id="IPR020549">
    <property type="entry name" value="YbeY_CS"/>
</dbReference>
<evidence type="ECO:0000256" key="1">
    <source>
        <dbReference type="ARBA" id="ARBA00010875"/>
    </source>
</evidence>
<evidence type="ECO:0000313" key="9">
    <source>
        <dbReference type="Proteomes" id="UP000063964"/>
    </source>
</evidence>
<evidence type="ECO:0000256" key="5">
    <source>
        <dbReference type="ARBA" id="ARBA00022801"/>
    </source>
</evidence>
<evidence type="ECO:0000256" key="2">
    <source>
        <dbReference type="ARBA" id="ARBA00022722"/>
    </source>
</evidence>
<keyword evidence="2 7" id="KW-0540">Nuclease</keyword>
<evidence type="ECO:0000313" key="8">
    <source>
        <dbReference type="EMBL" id="AMD93326.1"/>
    </source>
</evidence>
<dbReference type="GO" id="GO:0008270">
    <property type="term" value="F:zinc ion binding"/>
    <property type="evidence" value="ECO:0007669"/>
    <property type="project" value="UniProtKB-UniRule"/>
</dbReference>
<dbReference type="NCBIfam" id="TIGR00043">
    <property type="entry name" value="rRNA maturation RNase YbeY"/>
    <property type="match status" value="1"/>
</dbReference>
<sequence>MLCLERLAPHDPRFPLSGPELAEIFDGLTALFGLAAEEVSLRIVDDREMAGLNSRFMHCLGPTNILSFPTHEPGLLGDLVLSAETLARETFLYNQDPYEYTMRLLAHGLLHLAGYDHGPEMDALTEQAVSTLGGGDLTRNTNA</sequence>
<gene>
    <name evidence="7" type="primary">ybeY</name>
    <name evidence="8" type="ORF">AXF15_09595</name>
</gene>
<dbReference type="EC" id="3.1.-.-" evidence="7"/>
<dbReference type="Proteomes" id="UP000063964">
    <property type="component" value="Chromosome"/>
</dbReference>
<dbReference type="STRING" id="888061.AXF15_09595"/>
<feature type="binding site" evidence="7">
    <location>
        <position position="117"/>
    </location>
    <ligand>
        <name>Zn(2+)</name>
        <dbReference type="ChEBI" id="CHEBI:29105"/>
        <note>catalytic</note>
    </ligand>
</feature>
<keyword evidence="3 7" id="KW-0479">Metal-binding</keyword>
<comment type="similarity">
    <text evidence="1 7">Belongs to the endoribonuclease YbeY family.</text>
</comment>
<protein>
    <recommendedName>
        <fullName evidence="7">Endoribonuclease YbeY</fullName>
        <ecNumber evidence="7">3.1.-.-</ecNumber>
    </recommendedName>
</protein>
<evidence type="ECO:0000256" key="7">
    <source>
        <dbReference type="HAMAP-Rule" id="MF_00009"/>
    </source>
</evidence>
<keyword evidence="5 7" id="KW-0378">Hydrolase</keyword>
<dbReference type="InterPro" id="IPR002036">
    <property type="entry name" value="YbeY"/>
</dbReference>
<dbReference type="GO" id="GO:0004521">
    <property type="term" value="F:RNA endonuclease activity"/>
    <property type="evidence" value="ECO:0007669"/>
    <property type="project" value="UniProtKB-UniRule"/>
</dbReference>